<evidence type="ECO:0000313" key="1">
    <source>
        <dbReference type="EMBL" id="EFM09951.1"/>
    </source>
</evidence>
<dbReference type="AlphaFoldDB" id="E0ICR5"/>
<dbReference type="GO" id="GO:0003700">
    <property type="term" value="F:DNA-binding transcription factor activity"/>
    <property type="evidence" value="ECO:0007669"/>
    <property type="project" value="TreeGrafter"/>
</dbReference>
<dbReference type="SUPFAM" id="SSF46785">
    <property type="entry name" value="Winged helix' DNA-binding domain"/>
    <property type="match status" value="1"/>
</dbReference>
<dbReference type="STRING" id="717606.PaecuDRAFT_3454"/>
<dbReference type="EMBL" id="AEDD01000009">
    <property type="protein sequence ID" value="EFM09951.1"/>
    <property type="molecule type" value="Genomic_DNA"/>
</dbReference>
<dbReference type="eggNOG" id="COG1959">
    <property type="taxonomic scope" value="Bacteria"/>
</dbReference>
<keyword evidence="2" id="KW-1185">Reference proteome</keyword>
<gene>
    <name evidence="1" type="ORF">PaecuDRAFT_3454</name>
</gene>
<evidence type="ECO:0000313" key="2">
    <source>
        <dbReference type="Proteomes" id="UP000005387"/>
    </source>
</evidence>
<dbReference type="Pfam" id="PF02082">
    <property type="entry name" value="Rrf2"/>
    <property type="match status" value="1"/>
</dbReference>
<dbReference type="PROSITE" id="PS51197">
    <property type="entry name" value="HTH_RRF2_2"/>
    <property type="match status" value="1"/>
</dbReference>
<dbReference type="GO" id="GO:0005829">
    <property type="term" value="C:cytosol"/>
    <property type="evidence" value="ECO:0007669"/>
    <property type="project" value="TreeGrafter"/>
</dbReference>
<dbReference type="PANTHER" id="PTHR33221">
    <property type="entry name" value="WINGED HELIX-TURN-HELIX TRANSCRIPTIONAL REGULATOR, RRF2 FAMILY"/>
    <property type="match status" value="1"/>
</dbReference>
<dbReference type="InterPro" id="IPR000944">
    <property type="entry name" value="Tscrpt_reg_Rrf2"/>
</dbReference>
<sequence>MISSRFTVAIHILALIEMSEGSITSAYIAGSVNTNPVVIRRIMSLLSKAGLIESRPGVTGMKLVRPLESITFLDVYRAVEVPENDVLFAIHQNSNPQCVVGRNVQNALEEPLLEAQRQMELSLANTTVAQVVRQMESKQ</sequence>
<reference evidence="1 2" key="1">
    <citation type="submission" date="2010-07" db="EMBL/GenBank/DDBJ databases">
        <title>The draft genome of Paenibacillus curdlanolyticus YK9.</title>
        <authorList>
            <consortium name="US DOE Joint Genome Institute (JGI-PGF)"/>
            <person name="Lucas S."/>
            <person name="Copeland A."/>
            <person name="Lapidus A."/>
            <person name="Cheng J.-F."/>
            <person name="Bruce D."/>
            <person name="Goodwin L."/>
            <person name="Pitluck S."/>
            <person name="Land M.L."/>
            <person name="Hauser L."/>
            <person name="Chang Y.-J."/>
            <person name="Jeffries C."/>
            <person name="Anderson I.J."/>
            <person name="Johnson E."/>
            <person name="Loganathan U."/>
            <person name="Mulhopadhyay B."/>
            <person name="Kyrpides N."/>
            <person name="Woyke T.J."/>
        </authorList>
    </citation>
    <scope>NUCLEOTIDE SEQUENCE [LARGE SCALE GENOMIC DNA]</scope>
    <source>
        <strain evidence="1 2">YK9</strain>
    </source>
</reference>
<dbReference type="Gene3D" id="1.10.10.10">
    <property type="entry name" value="Winged helix-like DNA-binding domain superfamily/Winged helix DNA-binding domain"/>
    <property type="match status" value="1"/>
</dbReference>
<dbReference type="RefSeq" id="WP_006039442.1">
    <property type="nucleotide sequence ID" value="NZ_AEDD01000009.1"/>
</dbReference>
<dbReference type="OrthoDB" id="213028at2"/>
<dbReference type="FunFam" id="1.10.10.10:FF:000138">
    <property type="entry name" value="Rrf2 family transcriptional regulator"/>
    <property type="match status" value="1"/>
</dbReference>
<protein>
    <submittedName>
        <fullName evidence="1">Transcriptional regulator, BadM/Rrf2 family</fullName>
    </submittedName>
</protein>
<dbReference type="PANTHER" id="PTHR33221:SF15">
    <property type="entry name" value="HTH-TYPE TRANSCRIPTIONAL REGULATOR YWGB-RELATED"/>
    <property type="match status" value="1"/>
</dbReference>
<organism evidence="1 2">
    <name type="scientific">Paenibacillus curdlanolyticus YK9</name>
    <dbReference type="NCBI Taxonomy" id="717606"/>
    <lineage>
        <taxon>Bacteria</taxon>
        <taxon>Bacillati</taxon>
        <taxon>Bacillota</taxon>
        <taxon>Bacilli</taxon>
        <taxon>Bacillales</taxon>
        <taxon>Paenibacillaceae</taxon>
        <taxon>Paenibacillus</taxon>
    </lineage>
</organism>
<proteinExistence type="predicted"/>
<dbReference type="InterPro" id="IPR036388">
    <property type="entry name" value="WH-like_DNA-bd_sf"/>
</dbReference>
<name>E0ICR5_9BACL</name>
<dbReference type="Proteomes" id="UP000005387">
    <property type="component" value="Unassembled WGS sequence"/>
</dbReference>
<accession>E0ICR5</accession>
<dbReference type="InterPro" id="IPR036390">
    <property type="entry name" value="WH_DNA-bd_sf"/>
</dbReference>